<dbReference type="GO" id="GO:0008168">
    <property type="term" value="F:methyltransferase activity"/>
    <property type="evidence" value="ECO:0007669"/>
    <property type="project" value="UniProtKB-KW"/>
</dbReference>
<keyword evidence="2" id="KW-0808">Transferase</keyword>
<evidence type="ECO:0000259" key="1">
    <source>
        <dbReference type="Pfam" id="PF03848"/>
    </source>
</evidence>
<keyword evidence="2" id="KW-0489">Methyltransferase</keyword>
<dbReference type="InterPro" id="IPR029063">
    <property type="entry name" value="SAM-dependent_MTases_sf"/>
</dbReference>
<protein>
    <submittedName>
        <fullName evidence="2">Class I SAM-dependent methyltransferase</fullName>
    </submittedName>
</protein>
<dbReference type="GO" id="GO:0032259">
    <property type="term" value="P:methylation"/>
    <property type="evidence" value="ECO:0007669"/>
    <property type="project" value="UniProtKB-KW"/>
</dbReference>
<gene>
    <name evidence="2" type="ORF">FC752_21110</name>
</gene>
<evidence type="ECO:0000313" key="2">
    <source>
        <dbReference type="EMBL" id="TKI51803.1"/>
    </source>
</evidence>
<name>A0ABY2T8B1_9BACI</name>
<dbReference type="InterPro" id="IPR015985">
    <property type="entry name" value="TehB-like_dom"/>
</dbReference>
<dbReference type="CDD" id="cd02440">
    <property type="entry name" value="AdoMet_MTases"/>
    <property type="match status" value="1"/>
</dbReference>
<accession>A0ABY2T8B1</accession>
<feature type="domain" description="Tellurite resistance methyltransferase TehB-like" evidence="1">
    <location>
        <begin position="10"/>
        <end position="171"/>
    </location>
</feature>
<keyword evidence="3" id="KW-1185">Reference proteome</keyword>
<comment type="caution">
    <text evidence="2">The sequence shown here is derived from an EMBL/GenBank/DDBJ whole genome shotgun (WGS) entry which is preliminary data.</text>
</comment>
<dbReference type="Pfam" id="PF03848">
    <property type="entry name" value="TehB"/>
    <property type="match status" value="1"/>
</dbReference>
<dbReference type="SUPFAM" id="SSF53335">
    <property type="entry name" value="S-adenosyl-L-methionine-dependent methyltransferases"/>
    <property type="match status" value="1"/>
</dbReference>
<dbReference type="Proteomes" id="UP000308539">
    <property type="component" value="Unassembled WGS sequence"/>
</dbReference>
<sequence>MSYINKQYWEDFYKDRVDLTESSTFSDFILKKREQNIKNVILIDLGCGTGKDTFYFAKNGFDVIGIDGSEEVIKINNDIMKKHFDTNNIYFACVDLSDVNEVQKLMAKFNDISISQEKEILFYTRFFLHAITEETENLIFQSILANIQIPCEIVAEFRTKEDEELDKVFDDHYRRYIDTDLLITKLIKLGFSIQEFSKGRGFSIYKNENPFLARIILKKN</sequence>
<dbReference type="EMBL" id="SZPV01000051">
    <property type="protein sequence ID" value="TKI51803.1"/>
    <property type="molecule type" value="Genomic_DNA"/>
</dbReference>
<dbReference type="RefSeq" id="WP_025218646.1">
    <property type="nucleotide sequence ID" value="NZ_CP006837.1"/>
</dbReference>
<reference evidence="2 3" key="1">
    <citation type="submission" date="2019-04" db="EMBL/GenBank/DDBJ databases">
        <title>Lysinibacillus genome sequencing.</title>
        <authorList>
            <person name="Dunlap C."/>
        </authorList>
    </citation>
    <scope>NUCLEOTIDE SEQUENCE [LARGE SCALE GENOMIC DNA]</scope>
    <source>
        <strain evidence="2 3">NBRC 109424</strain>
    </source>
</reference>
<evidence type="ECO:0000313" key="3">
    <source>
        <dbReference type="Proteomes" id="UP000308539"/>
    </source>
</evidence>
<organism evidence="2 3">
    <name type="scientific">Lysinibacillus varians</name>
    <dbReference type="NCBI Taxonomy" id="1145276"/>
    <lineage>
        <taxon>Bacteria</taxon>
        <taxon>Bacillati</taxon>
        <taxon>Bacillota</taxon>
        <taxon>Bacilli</taxon>
        <taxon>Bacillales</taxon>
        <taxon>Bacillaceae</taxon>
        <taxon>Lysinibacillus</taxon>
    </lineage>
</organism>
<dbReference type="Gene3D" id="3.40.50.150">
    <property type="entry name" value="Vaccinia Virus protein VP39"/>
    <property type="match status" value="1"/>
</dbReference>
<proteinExistence type="predicted"/>